<proteinExistence type="predicted"/>
<dbReference type="RefSeq" id="WP_273663586.1">
    <property type="nucleotide sequence ID" value="NZ_CP168178.1"/>
</dbReference>
<protein>
    <submittedName>
        <fullName evidence="2">Uncharacterized protein</fullName>
    </submittedName>
</protein>
<organism evidence="2 3">
    <name type="scientific">Xanthomonas hortorum pv. hederae</name>
    <dbReference type="NCBI Taxonomy" id="453603"/>
    <lineage>
        <taxon>Bacteria</taxon>
        <taxon>Pseudomonadati</taxon>
        <taxon>Pseudomonadota</taxon>
        <taxon>Gammaproteobacteria</taxon>
        <taxon>Lysobacterales</taxon>
        <taxon>Lysobacteraceae</taxon>
        <taxon>Xanthomonas</taxon>
    </lineage>
</organism>
<sequence length="210" mass="22511">MDDGYLSRDQAHLAALQRKRRARLVRIDYMPSITALAAIDAKRVTLRPGSVDATNSATINAIVTEWADLTGIKCCDVERPMSPAEQSESCDQYAGARKTSEAERSACAQEFGELPGINARIAGARAGAYESGVAAKLAELKSRQAARAATMRIPCGAKRHRDGQPCQAKSEPGKRRCRFHGGCSTGPKTDAGRRRALANLRQNSGDDAPA</sequence>
<dbReference type="Proteomes" id="UP001140230">
    <property type="component" value="Unassembled WGS sequence"/>
</dbReference>
<feature type="region of interest" description="Disordered" evidence="1">
    <location>
        <begin position="157"/>
        <end position="193"/>
    </location>
</feature>
<dbReference type="InterPro" id="IPR047675">
    <property type="entry name" value="Putative_zinc-bd"/>
</dbReference>
<reference evidence="2" key="2">
    <citation type="submission" date="2022-08" db="EMBL/GenBank/DDBJ databases">
        <authorList>
            <person name="Iruegas-Bocardo F."/>
            <person name="Weisberg A.J."/>
            <person name="Riutta E.R."/>
            <person name="Kilday K."/>
            <person name="Bonkowski J.C."/>
            <person name="Creswell T."/>
            <person name="Daughtrey M.L."/>
            <person name="Rane K."/>
            <person name="Grunwald N.J."/>
            <person name="Chang J.H."/>
            <person name="Putnam M.L."/>
        </authorList>
    </citation>
    <scope>NUCLEOTIDE SEQUENCE</scope>
    <source>
        <strain evidence="2">22-338</strain>
    </source>
</reference>
<reference evidence="2" key="1">
    <citation type="journal article" date="2022" name="Phytopathology">
        <title>Whole genome sequencing-based tracing of a 2022 introduction and outbreak of Xanthomonas hortorum pv. pelargonii.</title>
        <authorList>
            <person name="Iruegas Bocardo F."/>
            <person name="Weisberg A.J."/>
            <person name="Riutta E.R."/>
            <person name="Kilday K.B."/>
            <person name="Bonkowski J.C."/>
            <person name="Creswell T.C."/>
            <person name="Daughtrey M."/>
            <person name="Rane K.K."/>
            <person name="Grunwald N.J."/>
            <person name="Chang J.H."/>
            <person name="Putnam M."/>
        </authorList>
    </citation>
    <scope>NUCLEOTIDE SEQUENCE</scope>
    <source>
        <strain evidence="2">22-338</strain>
    </source>
</reference>
<evidence type="ECO:0000256" key="1">
    <source>
        <dbReference type="SAM" id="MobiDB-lite"/>
    </source>
</evidence>
<name>A0A9X4BQ12_9XANT</name>
<accession>A0A9X4BQ12</accession>
<dbReference type="NCBIfam" id="NF041373">
    <property type="entry name" value="HGG_STG"/>
    <property type="match status" value="1"/>
</dbReference>
<evidence type="ECO:0000313" key="3">
    <source>
        <dbReference type="Proteomes" id="UP001140230"/>
    </source>
</evidence>
<comment type="caution">
    <text evidence="2">The sequence shown here is derived from an EMBL/GenBank/DDBJ whole genome shotgun (WGS) entry which is preliminary data.</text>
</comment>
<dbReference type="EMBL" id="JANWTP010000008">
    <property type="protein sequence ID" value="MDC8637051.1"/>
    <property type="molecule type" value="Genomic_DNA"/>
</dbReference>
<evidence type="ECO:0000313" key="2">
    <source>
        <dbReference type="EMBL" id="MDC8637051.1"/>
    </source>
</evidence>
<gene>
    <name evidence="2" type="ORF">NY667_04330</name>
</gene>
<dbReference type="AlphaFoldDB" id="A0A9X4BQ12"/>